<dbReference type="AlphaFoldDB" id="A0A244CQK4"/>
<reference evidence="3 4" key="1">
    <citation type="submission" date="2017-02" db="EMBL/GenBank/DDBJ databases">
        <title>Pseudoalteromonas ulvae TC14 Genome.</title>
        <authorList>
            <person name="Molmeret M."/>
        </authorList>
    </citation>
    <scope>NUCLEOTIDE SEQUENCE [LARGE SCALE GENOMIC DNA]</scope>
    <source>
        <strain evidence="3">TC14</strain>
    </source>
</reference>
<comment type="caution">
    <text evidence="3">The sequence shown here is derived from an EMBL/GenBank/DDBJ whole genome shotgun (WGS) entry which is preliminary data.</text>
</comment>
<dbReference type="Proteomes" id="UP000194841">
    <property type="component" value="Unassembled WGS sequence"/>
</dbReference>
<name>A0A244CQK4_PSEDV</name>
<evidence type="ECO:0000313" key="4">
    <source>
        <dbReference type="Proteomes" id="UP000194841"/>
    </source>
</evidence>
<dbReference type="InterPro" id="IPR007813">
    <property type="entry name" value="PilN"/>
</dbReference>
<proteinExistence type="predicted"/>
<dbReference type="RefSeq" id="WP_086744052.1">
    <property type="nucleotide sequence ID" value="NZ_MWPV01000003.1"/>
</dbReference>
<feature type="coiled-coil region" evidence="1">
    <location>
        <begin position="60"/>
        <end position="93"/>
    </location>
</feature>
<dbReference type="Pfam" id="PF05137">
    <property type="entry name" value="PilN"/>
    <property type="match status" value="1"/>
</dbReference>
<evidence type="ECO:0008006" key="5">
    <source>
        <dbReference type="Google" id="ProtNLM"/>
    </source>
</evidence>
<keyword evidence="2" id="KW-0472">Membrane</keyword>
<accession>A0A244CQK4</accession>
<evidence type="ECO:0000256" key="1">
    <source>
        <dbReference type="SAM" id="Coils"/>
    </source>
</evidence>
<organism evidence="3 4">
    <name type="scientific">Pseudoalteromonas ulvae</name>
    <dbReference type="NCBI Taxonomy" id="107327"/>
    <lineage>
        <taxon>Bacteria</taxon>
        <taxon>Pseudomonadati</taxon>
        <taxon>Pseudomonadota</taxon>
        <taxon>Gammaproteobacteria</taxon>
        <taxon>Alteromonadales</taxon>
        <taxon>Pseudoalteromonadaceae</taxon>
        <taxon>Pseudoalteromonas</taxon>
    </lineage>
</organism>
<feature type="transmembrane region" description="Helical" evidence="2">
    <location>
        <begin position="21"/>
        <end position="42"/>
    </location>
</feature>
<keyword evidence="2" id="KW-0812">Transmembrane</keyword>
<keyword evidence="4" id="KW-1185">Reference proteome</keyword>
<sequence>MKNRINLYTPELRPQKDPLSLVKLLVISGVVFSVMLVVSSIITTQVAQLKKALITEQYVAEQQQSSLNQLQAELEQKQNKSKLAQELKLIENEITHKKLMFDFISSRSEADAVYFANVMTDLARFHDNRIWLTEFKINPDNVTLAGMAENASVLPHWLDNLKQSDFFSGQSFSVMEFEQKNNTVMFTLAGLEKEAQP</sequence>
<gene>
    <name evidence="3" type="ORF">B1199_10350</name>
</gene>
<evidence type="ECO:0000256" key="2">
    <source>
        <dbReference type="SAM" id="Phobius"/>
    </source>
</evidence>
<keyword evidence="2" id="KW-1133">Transmembrane helix</keyword>
<dbReference type="EMBL" id="MWPV01000003">
    <property type="protein sequence ID" value="OUL57469.1"/>
    <property type="molecule type" value="Genomic_DNA"/>
</dbReference>
<keyword evidence="1" id="KW-0175">Coiled coil</keyword>
<dbReference type="OrthoDB" id="6876592at2"/>
<evidence type="ECO:0000313" key="3">
    <source>
        <dbReference type="EMBL" id="OUL57469.1"/>
    </source>
</evidence>
<protein>
    <recommendedName>
        <fullName evidence="5">Agglutinin biogenesis protein MshI</fullName>
    </recommendedName>
</protein>